<dbReference type="InterPro" id="IPR036322">
    <property type="entry name" value="WD40_repeat_dom_sf"/>
</dbReference>
<evidence type="ECO:0000313" key="5">
    <source>
        <dbReference type="EMBL" id="KAK7578152.1"/>
    </source>
</evidence>
<feature type="repeat" description="WD" evidence="3">
    <location>
        <begin position="341"/>
        <end position="360"/>
    </location>
</feature>
<organism evidence="5 6">
    <name type="scientific">Parthenolecanium corni</name>
    <dbReference type="NCBI Taxonomy" id="536013"/>
    <lineage>
        <taxon>Eukaryota</taxon>
        <taxon>Metazoa</taxon>
        <taxon>Ecdysozoa</taxon>
        <taxon>Arthropoda</taxon>
        <taxon>Hexapoda</taxon>
        <taxon>Insecta</taxon>
        <taxon>Pterygota</taxon>
        <taxon>Neoptera</taxon>
        <taxon>Paraneoptera</taxon>
        <taxon>Hemiptera</taxon>
        <taxon>Sternorrhyncha</taxon>
        <taxon>Coccoidea</taxon>
        <taxon>Coccidae</taxon>
        <taxon>Parthenolecanium</taxon>
    </lineage>
</organism>
<evidence type="ECO:0000256" key="3">
    <source>
        <dbReference type="PROSITE-ProRule" id="PRU00221"/>
    </source>
</evidence>
<keyword evidence="6" id="KW-1185">Reference proteome</keyword>
<dbReference type="SUPFAM" id="SSF50978">
    <property type="entry name" value="WD40 repeat-like"/>
    <property type="match status" value="1"/>
</dbReference>
<dbReference type="AlphaFoldDB" id="A0AAN9Y176"/>
<sequence length="441" mass="49852">MKHAMGDCKSVDESILYRNYLEFTPEVVSNEMNESNTFDNGQNCSSSTERSSKYSASDSGPSTDVSMEVNDCSNNSLQIKTFNPQLGCCSIRFNPNMYKGCKWSPDVLGNRVLTCNGINGLQVYHCFLNKVNFPSSQFSKDVIEVQKIGKIYDYDWYPVISSFDYYVIVASSLGPLHIYNLTTRKCIASYQMFNVKDEMVHANCVACFPDGSRILGATTDYIFLFDVNQPGRTYERIQSRKYFRKGILSAITVNPGRYSMFAVGSYNNRIGIYDENNLLCLLHGHKKGITHLKFSPSGTLLYSGCRGSGEMICWDLRNPGTALYKLERVVKTQQRIYFDISADSRFVYSGSTDGDVYIWDTTLPPCDSVLPPAFKFKAHDDCVNGISLHPTMPFLVTASGQYHDTDLSEVLSHYDSEDDATMNQIQFLPDPFSLKLWHIDY</sequence>
<proteinExistence type="inferred from homology"/>
<dbReference type="PANTHER" id="PTHR13211">
    <property type="entry name" value="TELOMERASE CAJAL BODY PROTEIN 1"/>
    <property type="match status" value="1"/>
</dbReference>
<dbReference type="PANTHER" id="PTHR13211:SF0">
    <property type="entry name" value="TELOMERASE CAJAL BODY PROTEIN 1"/>
    <property type="match status" value="1"/>
</dbReference>
<reference evidence="5 6" key="1">
    <citation type="submission" date="2024-03" db="EMBL/GenBank/DDBJ databases">
        <title>Adaptation during the transition from Ophiocordyceps entomopathogen to insect associate is accompanied by gene loss and intensified selection.</title>
        <authorList>
            <person name="Ward C.M."/>
            <person name="Onetto C.A."/>
            <person name="Borneman A.R."/>
        </authorList>
    </citation>
    <scope>NUCLEOTIDE SEQUENCE [LARGE SCALE GENOMIC DNA]</scope>
    <source>
        <strain evidence="5">AWRI1</strain>
        <tissue evidence="5">Single Adult Female</tissue>
    </source>
</reference>
<keyword evidence="3" id="KW-0853">WD repeat</keyword>
<dbReference type="GO" id="GO:0015030">
    <property type="term" value="C:Cajal body"/>
    <property type="evidence" value="ECO:0007669"/>
    <property type="project" value="TreeGrafter"/>
</dbReference>
<dbReference type="Pfam" id="PF00400">
    <property type="entry name" value="WD40"/>
    <property type="match status" value="3"/>
</dbReference>
<dbReference type="PROSITE" id="PS50082">
    <property type="entry name" value="WD_REPEATS_2"/>
    <property type="match status" value="1"/>
</dbReference>
<gene>
    <name evidence="5" type="ORF">V9T40_010357</name>
</gene>
<accession>A0AAN9Y176</accession>
<dbReference type="GO" id="GO:0003723">
    <property type="term" value="F:RNA binding"/>
    <property type="evidence" value="ECO:0007669"/>
    <property type="project" value="TreeGrafter"/>
</dbReference>
<name>A0AAN9Y176_9HEMI</name>
<evidence type="ECO:0000256" key="4">
    <source>
        <dbReference type="SAM" id="MobiDB-lite"/>
    </source>
</evidence>
<dbReference type="InterPro" id="IPR001680">
    <property type="entry name" value="WD40_rpt"/>
</dbReference>
<dbReference type="Proteomes" id="UP001367676">
    <property type="component" value="Unassembled WGS sequence"/>
</dbReference>
<evidence type="ECO:0000256" key="2">
    <source>
        <dbReference type="ARBA" id="ARBA00041558"/>
    </source>
</evidence>
<feature type="region of interest" description="Disordered" evidence="4">
    <location>
        <begin position="32"/>
        <end position="65"/>
    </location>
</feature>
<dbReference type="SMART" id="SM00320">
    <property type="entry name" value="WD40"/>
    <property type="match status" value="5"/>
</dbReference>
<comment type="caution">
    <text evidence="5">The sequence shown here is derived from an EMBL/GenBank/DDBJ whole genome shotgun (WGS) entry which is preliminary data.</text>
</comment>
<protein>
    <recommendedName>
        <fullName evidence="2">WD repeat-containing protein 79</fullName>
    </recommendedName>
</protein>
<dbReference type="InterPro" id="IPR015943">
    <property type="entry name" value="WD40/YVTN_repeat-like_dom_sf"/>
</dbReference>
<evidence type="ECO:0000256" key="1">
    <source>
        <dbReference type="ARBA" id="ARBA00038279"/>
    </source>
</evidence>
<dbReference type="InterPro" id="IPR051150">
    <property type="entry name" value="SWT21/TCAB1_mRNA_Telomere"/>
</dbReference>
<dbReference type="EMBL" id="JBBCAQ010000035">
    <property type="protein sequence ID" value="KAK7578152.1"/>
    <property type="molecule type" value="Genomic_DNA"/>
</dbReference>
<comment type="similarity">
    <text evidence="1">Belongs to the TCAB1 family.</text>
</comment>
<evidence type="ECO:0000313" key="6">
    <source>
        <dbReference type="Proteomes" id="UP001367676"/>
    </source>
</evidence>
<dbReference type="Gene3D" id="2.130.10.10">
    <property type="entry name" value="YVTN repeat-like/Quinoprotein amine dehydrogenase"/>
    <property type="match status" value="2"/>
</dbReference>
<dbReference type="GO" id="GO:0030576">
    <property type="term" value="P:Cajal body organization"/>
    <property type="evidence" value="ECO:0007669"/>
    <property type="project" value="TreeGrafter"/>
</dbReference>